<feature type="zinc finger region" description="C3H1-type" evidence="4">
    <location>
        <begin position="245"/>
        <end position="273"/>
    </location>
</feature>
<dbReference type="PANTHER" id="PTHR46156:SF1">
    <property type="entry name" value="ZINC FINGER CCCH DOMAIN-CONTAINING PROTEIN 3"/>
    <property type="match status" value="1"/>
</dbReference>
<dbReference type="STRING" id="98403.A0A151GKQ6"/>
<dbReference type="InterPro" id="IPR036855">
    <property type="entry name" value="Znf_CCCH_sf"/>
</dbReference>
<dbReference type="GeneID" id="63717351"/>
<sequence length="435" mass="48186">MSEEDRELLARIGQLAGQINRHKNQQASTVPGARPVSYSNNTYRHTHAPYSRGGYRGRVSAAHRHRTLRLNGSLPSPETKSVGNGNAPDSSSTSWVTRNDRHRQLINANVYEKEAQNRAKALEETRQRKLRQRRQNEKMRFKSFLQHQASAPEVSTNPTIHASRNEIVINGLRFRVMDGGKKLVRVKDDLSSATTPKSAIVAGVSFYRTKSGNLVANRVVQDHRYGPCPRAGYRLTDDSRSGRVNKIDALCRTFSTTGSCPKGPSCRFQHDPHKVAVCKDVLKDGKCPNGASCDLSHDLVPERVPNCLHYAKGHCAKPDCVYTHFQGPPSAPVCASFGFRGFCEKGSSCDERHVFECPDFSNAGVCKNKGCKLLHRERASVLRTHANKADEAMDDVSSDDESVDLDDVDSDAVAEFIEADSDDSDHESPSEFLPI</sequence>
<dbReference type="RefSeq" id="XP_040657047.1">
    <property type="nucleotide sequence ID" value="XM_040802014.1"/>
</dbReference>
<keyword evidence="2 4" id="KW-0863">Zinc-finger</keyword>
<proteinExistence type="predicted"/>
<comment type="caution">
    <text evidence="7">The sequence shown here is derived from an EMBL/GenBank/DDBJ whole genome shotgun (WGS) entry which is preliminary data.</text>
</comment>
<dbReference type="GO" id="GO:0005634">
    <property type="term" value="C:nucleus"/>
    <property type="evidence" value="ECO:0007669"/>
    <property type="project" value="TreeGrafter"/>
</dbReference>
<evidence type="ECO:0000313" key="7">
    <source>
        <dbReference type="EMBL" id="KYK57695.1"/>
    </source>
</evidence>
<evidence type="ECO:0000259" key="6">
    <source>
        <dbReference type="PROSITE" id="PS50103"/>
    </source>
</evidence>
<evidence type="ECO:0000256" key="2">
    <source>
        <dbReference type="ARBA" id="ARBA00022771"/>
    </source>
</evidence>
<dbReference type="Proteomes" id="UP000076580">
    <property type="component" value="Chromosome 02"/>
</dbReference>
<protein>
    <submittedName>
        <fullName evidence="7">CCCH zinc finger protein</fullName>
    </submittedName>
</protein>
<feature type="domain" description="C3H1-type" evidence="6">
    <location>
        <begin position="277"/>
        <end position="300"/>
    </location>
</feature>
<feature type="domain" description="C3H1-type" evidence="6">
    <location>
        <begin position="245"/>
        <end position="273"/>
    </location>
</feature>
<gene>
    <name evidence="7" type="ORF">DCS_04708</name>
</gene>
<dbReference type="PROSITE" id="PS50103">
    <property type="entry name" value="ZF_C3H1"/>
    <property type="match status" value="3"/>
</dbReference>
<keyword evidence="8" id="KW-1185">Reference proteome</keyword>
<evidence type="ECO:0000256" key="5">
    <source>
        <dbReference type="SAM" id="MobiDB-lite"/>
    </source>
</evidence>
<reference evidence="7 8" key="1">
    <citation type="journal article" date="2016" name="Sci. Rep.">
        <title>Insights into Adaptations to a Near-Obligate Nematode Endoparasitic Lifestyle from the Finished Genome of Drechmeria coniospora.</title>
        <authorList>
            <person name="Zhang L."/>
            <person name="Zhou Z."/>
            <person name="Guo Q."/>
            <person name="Fokkens L."/>
            <person name="Miskei M."/>
            <person name="Pocsi I."/>
            <person name="Zhang W."/>
            <person name="Chen M."/>
            <person name="Wang L."/>
            <person name="Sun Y."/>
            <person name="Donzelli B.G."/>
            <person name="Gibson D.M."/>
            <person name="Nelson D.R."/>
            <person name="Luo J.G."/>
            <person name="Rep M."/>
            <person name="Liu H."/>
            <person name="Yang S."/>
            <person name="Wang J."/>
            <person name="Krasnoff S.B."/>
            <person name="Xu Y."/>
            <person name="Molnar I."/>
            <person name="Lin M."/>
        </authorList>
    </citation>
    <scope>NUCLEOTIDE SEQUENCE [LARGE SCALE GENOMIC DNA]</scope>
    <source>
        <strain evidence="7 8">ARSEF 6962</strain>
    </source>
</reference>
<dbReference type="Gene3D" id="4.10.1000.10">
    <property type="entry name" value="Zinc finger, CCCH-type"/>
    <property type="match status" value="2"/>
</dbReference>
<feature type="region of interest" description="Disordered" evidence="5">
    <location>
        <begin position="29"/>
        <end position="55"/>
    </location>
</feature>
<dbReference type="Gene3D" id="6.10.250.3220">
    <property type="match status" value="1"/>
</dbReference>
<feature type="compositionally biased region" description="Polar residues" evidence="5">
    <location>
        <begin position="73"/>
        <end position="97"/>
    </location>
</feature>
<keyword evidence="3 4" id="KW-0862">Zinc</keyword>
<keyword evidence="1 4" id="KW-0479">Metal-binding</keyword>
<dbReference type="PANTHER" id="PTHR46156">
    <property type="entry name" value="CCCH ZINGC FINGER"/>
    <property type="match status" value="1"/>
</dbReference>
<organism evidence="7 8">
    <name type="scientific">Drechmeria coniospora</name>
    <name type="common">Nematophagous fungus</name>
    <name type="synonym">Meria coniospora</name>
    <dbReference type="NCBI Taxonomy" id="98403"/>
    <lineage>
        <taxon>Eukaryota</taxon>
        <taxon>Fungi</taxon>
        <taxon>Dikarya</taxon>
        <taxon>Ascomycota</taxon>
        <taxon>Pezizomycotina</taxon>
        <taxon>Sordariomycetes</taxon>
        <taxon>Hypocreomycetidae</taxon>
        <taxon>Hypocreales</taxon>
        <taxon>Ophiocordycipitaceae</taxon>
        <taxon>Drechmeria</taxon>
    </lineage>
</organism>
<feature type="region of interest" description="Disordered" evidence="5">
    <location>
        <begin position="69"/>
        <end position="97"/>
    </location>
</feature>
<dbReference type="SMART" id="SM00356">
    <property type="entry name" value="ZnF_C3H1"/>
    <property type="match status" value="4"/>
</dbReference>
<feature type="zinc finger region" description="C3H1-type" evidence="4">
    <location>
        <begin position="328"/>
        <end position="356"/>
    </location>
</feature>
<dbReference type="GO" id="GO:0008270">
    <property type="term" value="F:zinc ion binding"/>
    <property type="evidence" value="ECO:0007669"/>
    <property type="project" value="UniProtKB-KW"/>
</dbReference>
<dbReference type="InParanoid" id="A0A151GKQ6"/>
<dbReference type="Pfam" id="PF00642">
    <property type="entry name" value="zf-CCCH"/>
    <property type="match status" value="1"/>
</dbReference>
<dbReference type="SUPFAM" id="SSF90229">
    <property type="entry name" value="CCCH zinc finger"/>
    <property type="match status" value="3"/>
</dbReference>
<evidence type="ECO:0000313" key="8">
    <source>
        <dbReference type="Proteomes" id="UP000076580"/>
    </source>
</evidence>
<evidence type="ECO:0000256" key="4">
    <source>
        <dbReference type="PROSITE-ProRule" id="PRU00723"/>
    </source>
</evidence>
<dbReference type="AlphaFoldDB" id="A0A151GKQ6"/>
<feature type="zinc finger region" description="C3H1-type" evidence="4">
    <location>
        <begin position="277"/>
        <end position="300"/>
    </location>
</feature>
<dbReference type="OrthoDB" id="410307at2759"/>
<evidence type="ECO:0000256" key="3">
    <source>
        <dbReference type="ARBA" id="ARBA00022833"/>
    </source>
</evidence>
<evidence type="ECO:0000256" key="1">
    <source>
        <dbReference type="ARBA" id="ARBA00022723"/>
    </source>
</evidence>
<feature type="domain" description="C3H1-type" evidence="6">
    <location>
        <begin position="328"/>
        <end position="356"/>
    </location>
</feature>
<dbReference type="InterPro" id="IPR000571">
    <property type="entry name" value="Znf_CCCH"/>
</dbReference>
<dbReference type="EMBL" id="LAYC01000002">
    <property type="protein sequence ID" value="KYK57695.1"/>
    <property type="molecule type" value="Genomic_DNA"/>
</dbReference>
<name>A0A151GKQ6_DRECN</name>
<accession>A0A151GKQ6</accession>